<keyword evidence="8" id="KW-1185">Reference proteome</keyword>
<dbReference type="InterPro" id="IPR027417">
    <property type="entry name" value="P-loop_NTPase"/>
</dbReference>
<dbReference type="InterPro" id="IPR019489">
    <property type="entry name" value="Clp_ATPase_C"/>
</dbReference>
<accession>A0A851GF39</accession>
<dbReference type="Gene3D" id="1.10.8.60">
    <property type="match status" value="1"/>
</dbReference>
<keyword evidence="2" id="KW-0067">ATP-binding</keyword>
<comment type="caution">
    <text evidence="7">The sequence shown here is derived from an EMBL/GenBank/DDBJ whole genome shotgun (WGS) entry which is preliminary data.</text>
</comment>
<dbReference type="SMART" id="SM01086">
    <property type="entry name" value="ClpB_D2-small"/>
    <property type="match status" value="1"/>
</dbReference>
<dbReference type="Pfam" id="PF07724">
    <property type="entry name" value="AAA_2"/>
    <property type="match status" value="1"/>
</dbReference>
<evidence type="ECO:0000313" key="7">
    <source>
        <dbReference type="EMBL" id="NWK55512.1"/>
    </source>
</evidence>
<dbReference type="InterPro" id="IPR050052">
    <property type="entry name" value="ATP-dep_Clp_protease_ClpX"/>
</dbReference>
<dbReference type="GO" id="GO:0016887">
    <property type="term" value="F:ATP hydrolysis activity"/>
    <property type="evidence" value="ECO:0007669"/>
    <property type="project" value="InterPro"/>
</dbReference>
<dbReference type="AlphaFoldDB" id="A0A851GF39"/>
<dbReference type="SUPFAM" id="SSF52540">
    <property type="entry name" value="P-loop containing nucleoside triphosphate hydrolases"/>
    <property type="match status" value="1"/>
</dbReference>
<organism evidence="7 8">
    <name type="scientific">Oceaniferula marina</name>
    <dbReference type="NCBI Taxonomy" id="2748318"/>
    <lineage>
        <taxon>Bacteria</taxon>
        <taxon>Pseudomonadati</taxon>
        <taxon>Verrucomicrobiota</taxon>
        <taxon>Verrucomicrobiia</taxon>
        <taxon>Verrucomicrobiales</taxon>
        <taxon>Verrucomicrobiaceae</taxon>
        <taxon>Oceaniferula</taxon>
    </lineage>
</organism>
<evidence type="ECO:0000256" key="2">
    <source>
        <dbReference type="ARBA" id="ARBA00022840"/>
    </source>
</evidence>
<dbReference type="SMART" id="SM00382">
    <property type="entry name" value="AAA"/>
    <property type="match status" value="1"/>
</dbReference>
<dbReference type="PANTHER" id="PTHR48102:SF7">
    <property type="entry name" value="ATP-DEPENDENT CLP PROTEASE ATP-BINDING SUBUNIT CLPX-LIKE, MITOCHONDRIAL"/>
    <property type="match status" value="1"/>
</dbReference>
<feature type="region of interest" description="Disordered" evidence="4">
    <location>
        <begin position="30"/>
        <end position="53"/>
    </location>
</feature>
<dbReference type="GO" id="GO:0005524">
    <property type="term" value="F:ATP binding"/>
    <property type="evidence" value="ECO:0007669"/>
    <property type="project" value="UniProtKB-KW"/>
</dbReference>
<keyword evidence="3" id="KW-0143">Chaperone</keyword>
<dbReference type="Pfam" id="PF10431">
    <property type="entry name" value="ClpB_D2-small"/>
    <property type="match status" value="1"/>
</dbReference>
<feature type="domain" description="Clp ATPase C-terminal" evidence="6">
    <location>
        <begin position="333"/>
        <end position="424"/>
    </location>
</feature>
<dbReference type="RefSeq" id="WP_178932024.1">
    <property type="nucleotide sequence ID" value="NZ_JACBAZ010000002.1"/>
</dbReference>
<dbReference type="Proteomes" id="UP000557872">
    <property type="component" value="Unassembled WGS sequence"/>
</dbReference>
<feature type="region of interest" description="Disordered" evidence="4">
    <location>
        <begin position="531"/>
        <end position="555"/>
    </location>
</feature>
<dbReference type="InterPro" id="IPR003959">
    <property type="entry name" value="ATPase_AAA_core"/>
</dbReference>
<feature type="compositionally biased region" description="Acidic residues" evidence="4">
    <location>
        <begin position="39"/>
        <end position="52"/>
    </location>
</feature>
<evidence type="ECO:0000256" key="3">
    <source>
        <dbReference type="ARBA" id="ARBA00023186"/>
    </source>
</evidence>
<proteinExistence type="predicted"/>
<dbReference type="Gene3D" id="3.40.50.300">
    <property type="entry name" value="P-loop containing nucleotide triphosphate hydrolases"/>
    <property type="match status" value="1"/>
</dbReference>
<reference evidence="7 8" key="1">
    <citation type="submission" date="2020-07" db="EMBL/GenBank/DDBJ databases">
        <title>Roseicoccus Jingziensis gen. nov., sp. nov., isolated from coastal seawater.</title>
        <authorList>
            <person name="Feng X."/>
        </authorList>
    </citation>
    <scope>NUCLEOTIDE SEQUENCE [LARGE SCALE GENOMIC DNA]</scope>
    <source>
        <strain evidence="7 8">N1E253</strain>
    </source>
</reference>
<evidence type="ECO:0000256" key="1">
    <source>
        <dbReference type="ARBA" id="ARBA00022741"/>
    </source>
</evidence>
<dbReference type="InterPro" id="IPR003593">
    <property type="entry name" value="AAA+_ATPase"/>
</dbReference>
<evidence type="ECO:0000259" key="5">
    <source>
        <dbReference type="SMART" id="SM00382"/>
    </source>
</evidence>
<dbReference type="PANTHER" id="PTHR48102">
    <property type="entry name" value="ATP-DEPENDENT CLP PROTEASE ATP-BINDING SUBUNIT CLPX-LIKE, MITOCHONDRIAL-RELATED"/>
    <property type="match status" value="1"/>
</dbReference>
<dbReference type="GO" id="GO:0051603">
    <property type="term" value="P:proteolysis involved in protein catabolic process"/>
    <property type="evidence" value="ECO:0007669"/>
    <property type="project" value="TreeGrafter"/>
</dbReference>
<keyword evidence="1" id="KW-0547">Nucleotide-binding</keyword>
<gene>
    <name evidence="7" type="ORF">HW115_07810</name>
</gene>
<protein>
    <submittedName>
        <fullName evidence="7">AAA family ATPase</fullName>
    </submittedName>
</protein>
<feature type="compositionally biased region" description="Basic and acidic residues" evidence="4">
    <location>
        <begin position="533"/>
        <end position="549"/>
    </location>
</feature>
<evidence type="ECO:0000256" key="4">
    <source>
        <dbReference type="SAM" id="MobiDB-lite"/>
    </source>
</evidence>
<dbReference type="EMBL" id="JACBAZ010000002">
    <property type="protein sequence ID" value="NWK55512.1"/>
    <property type="molecule type" value="Genomic_DNA"/>
</dbReference>
<feature type="domain" description="AAA+ ATPase" evidence="5">
    <location>
        <begin position="121"/>
        <end position="334"/>
    </location>
</feature>
<sequence>MSDKKDKDLPDADELQKMLQNMFGKLGGGVSMPFPAFDGGEEESKEPADEDSGFQVRDADALFDFNYRPRDIKAHLDRFVIRQDEAKKALSIAVCDHYNHAKFMRGQEQEHGKIPDSIEYQKQNVIVVGPTGVGKTYLVKHIAEMIGVPFVKADATKFSETGYVGGDVDDLVRELVQKADGDIELAEYGIIYIDEIDKLASGGGRSMGRDVSGRGVQTTLLKLMEETEVAARNPNDMKGQMMAMMDFQNGKDQGKDTINTRHILFIVSGAFSGLEKVVKKRLRTGQIGFGADVVDHPLDEGLFGQVNTQDFIDFGFEAEFIGRLPVRVVCEKLEAKDFVNIMKHSEGSLLRQYEREFAAYGIQATFEDSAIERIAERAEKENTGARALMTVCESLLRDFKFELPGTAVSELKINGDLIDTPDVVLEACREKGMRIDVAKVKEEVDLYARDFYEKHGIRLSFEEGAVTLLGTEAADKGRSVLQLCQQRFKDYQFGLKLIQGNTGVDEFTLGVDAVQDADSFLSNRVVQSYADANEAKQSRKKAAPEKKQEEAEDKE</sequence>
<evidence type="ECO:0000313" key="8">
    <source>
        <dbReference type="Proteomes" id="UP000557872"/>
    </source>
</evidence>
<evidence type="ECO:0000259" key="6">
    <source>
        <dbReference type="SMART" id="SM01086"/>
    </source>
</evidence>
<name>A0A851GF39_9BACT</name>